<dbReference type="InterPro" id="IPR006311">
    <property type="entry name" value="TAT_signal"/>
</dbReference>
<keyword evidence="3 6" id="KW-0133">Cell shape</keyword>
<evidence type="ECO:0000313" key="9">
    <source>
        <dbReference type="EMBL" id="NYD38052.1"/>
    </source>
</evidence>
<evidence type="ECO:0000256" key="7">
    <source>
        <dbReference type="SAM" id="SignalP"/>
    </source>
</evidence>
<dbReference type="GO" id="GO:0018104">
    <property type="term" value="P:peptidoglycan-protein cross-linking"/>
    <property type="evidence" value="ECO:0007669"/>
    <property type="project" value="TreeGrafter"/>
</dbReference>
<reference evidence="9 10" key="1">
    <citation type="submission" date="2020-07" db="EMBL/GenBank/DDBJ databases">
        <title>Sequencing the genomes of 1000 actinobacteria strains.</title>
        <authorList>
            <person name="Klenk H.-P."/>
        </authorList>
    </citation>
    <scope>NUCLEOTIDE SEQUENCE [LARGE SCALE GENOMIC DNA]</scope>
    <source>
        <strain evidence="9 10">DSM 45772</strain>
    </source>
</reference>
<evidence type="ECO:0000256" key="6">
    <source>
        <dbReference type="PROSITE-ProRule" id="PRU01373"/>
    </source>
</evidence>
<sequence>MGRHQEHFERRRLVRGALAAAAIGIGVLSAAVPAMAAPAAGAPPCAVTAKACVSISQQKAWIGDGKGTLLRGPVPVTTGGPGNETPTGVFHVMWKDQYHHSREYNQAPMPYSVFFAPGDAFHGGSLQRASAGCVHLGDDDSKAFFDFLQVNDEVQILP</sequence>
<dbReference type="GO" id="GO:0008360">
    <property type="term" value="P:regulation of cell shape"/>
    <property type="evidence" value="ECO:0007669"/>
    <property type="project" value="UniProtKB-UniRule"/>
</dbReference>
<keyword evidence="7" id="KW-0732">Signal</keyword>
<keyword evidence="10" id="KW-1185">Reference proteome</keyword>
<feature type="active site" description="Proton donor/acceptor" evidence="6">
    <location>
        <position position="122"/>
    </location>
</feature>
<dbReference type="RefSeq" id="WP_179795550.1">
    <property type="nucleotide sequence ID" value="NZ_BAABHP010000020.1"/>
</dbReference>
<dbReference type="Gene3D" id="2.40.440.10">
    <property type="entry name" value="L,D-transpeptidase catalytic domain-like"/>
    <property type="match status" value="1"/>
</dbReference>
<dbReference type="Proteomes" id="UP000535890">
    <property type="component" value="Unassembled WGS sequence"/>
</dbReference>
<dbReference type="Pfam" id="PF03734">
    <property type="entry name" value="YkuD"/>
    <property type="match status" value="1"/>
</dbReference>
<evidence type="ECO:0000256" key="2">
    <source>
        <dbReference type="ARBA" id="ARBA00022679"/>
    </source>
</evidence>
<accession>A0A7Y9DYX6</accession>
<dbReference type="InterPro" id="IPR050979">
    <property type="entry name" value="LD-transpeptidase"/>
</dbReference>
<evidence type="ECO:0000313" key="10">
    <source>
        <dbReference type="Proteomes" id="UP000535890"/>
    </source>
</evidence>
<evidence type="ECO:0000256" key="3">
    <source>
        <dbReference type="ARBA" id="ARBA00022960"/>
    </source>
</evidence>
<dbReference type="PANTHER" id="PTHR30582">
    <property type="entry name" value="L,D-TRANSPEPTIDASE"/>
    <property type="match status" value="1"/>
</dbReference>
<dbReference type="InterPro" id="IPR038063">
    <property type="entry name" value="Transpep_catalytic_dom"/>
</dbReference>
<evidence type="ECO:0000256" key="4">
    <source>
        <dbReference type="ARBA" id="ARBA00022984"/>
    </source>
</evidence>
<dbReference type="PROSITE" id="PS51318">
    <property type="entry name" value="TAT"/>
    <property type="match status" value="1"/>
</dbReference>
<dbReference type="EMBL" id="JACCBN010000001">
    <property type="protein sequence ID" value="NYD38052.1"/>
    <property type="molecule type" value="Genomic_DNA"/>
</dbReference>
<proteinExistence type="predicted"/>
<organism evidence="9 10">
    <name type="scientific">Actinomycetospora corticicola</name>
    <dbReference type="NCBI Taxonomy" id="663602"/>
    <lineage>
        <taxon>Bacteria</taxon>
        <taxon>Bacillati</taxon>
        <taxon>Actinomycetota</taxon>
        <taxon>Actinomycetes</taxon>
        <taxon>Pseudonocardiales</taxon>
        <taxon>Pseudonocardiaceae</taxon>
        <taxon>Actinomycetospora</taxon>
    </lineage>
</organism>
<evidence type="ECO:0000256" key="5">
    <source>
        <dbReference type="ARBA" id="ARBA00023316"/>
    </source>
</evidence>
<feature type="domain" description="L,D-TPase catalytic" evidence="8">
    <location>
        <begin position="49"/>
        <end position="157"/>
    </location>
</feature>
<evidence type="ECO:0000259" key="8">
    <source>
        <dbReference type="PROSITE" id="PS52029"/>
    </source>
</evidence>
<gene>
    <name evidence="9" type="ORF">BJ983_004154</name>
</gene>
<dbReference type="CDD" id="cd16913">
    <property type="entry name" value="YkuD_like"/>
    <property type="match status" value="1"/>
</dbReference>
<feature type="signal peptide" evidence="7">
    <location>
        <begin position="1"/>
        <end position="36"/>
    </location>
</feature>
<dbReference type="PANTHER" id="PTHR30582:SF33">
    <property type="entry name" value="EXPORTED PROTEIN"/>
    <property type="match status" value="1"/>
</dbReference>
<dbReference type="SUPFAM" id="SSF141523">
    <property type="entry name" value="L,D-transpeptidase catalytic domain-like"/>
    <property type="match status" value="1"/>
</dbReference>
<keyword evidence="2" id="KW-0808">Transferase</keyword>
<dbReference type="GO" id="GO:0071555">
    <property type="term" value="P:cell wall organization"/>
    <property type="evidence" value="ECO:0007669"/>
    <property type="project" value="UniProtKB-UniRule"/>
</dbReference>
<dbReference type="GO" id="GO:0071972">
    <property type="term" value="F:peptidoglycan L,D-transpeptidase activity"/>
    <property type="evidence" value="ECO:0007669"/>
    <property type="project" value="TreeGrafter"/>
</dbReference>
<keyword evidence="5 6" id="KW-0961">Cell wall biogenesis/degradation</keyword>
<keyword evidence="4 6" id="KW-0573">Peptidoglycan synthesis</keyword>
<evidence type="ECO:0000256" key="1">
    <source>
        <dbReference type="ARBA" id="ARBA00004752"/>
    </source>
</evidence>
<dbReference type="GO" id="GO:0016740">
    <property type="term" value="F:transferase activity"/>
    <property type="evidence" value="ECO:0007669"/>
    <property type="project" value="UniProtKB-KW"/>
</dbReference>
<name>A0A7Y9DYX6_9PSEU</name>
<comment type="caution">
    <text evidence="9">The sequence shown here is derived from an EMBL/GenBank/DDBJ whole genome shotgun (WGS) entry which is preliminary data.</text>
</comment>
<feature type="chain" id="PRO_5031140482" description="L,D-TPase catalytic domain-containing protein" evidence="7">
    <location>
        <begin position="37"/>
        <end position="158"/>
    </location>
</feature>
<dbReference type="GO" id="GO:0005576">
    <property type="term" value="C:extracellular region"/>
    <property type="evidence" value="ECO:0007669"/>
    <property type="project" value="TreeGrafter"/>
</dbReference>
<comment type="pathway">
    <text evidence="1 6">Cell wall biogenesis; peptidoglycan biosynthesis.</text>
</comment>
<dbReference type="InterPro" id="IPR005490">
    <property type="entry name" value="LD_TPept_cat_dom"/>
</dbReference>
<dbReference type="UniPathway" id="UPA00219"/>
<dbReference type="AlphaFoldDB" id="A0A7Y9DYX6"/>
<dbReference type="PROSITE" id="PS52029">
    <property type="entry name" value="LD_TPASE"/>
    <property type="match status" value="1"/>
</dbReference>
<protein>
    <recommendedName>
        <fullName evidence="8">L,D-TPase catalytic domain-containing protein</fullName>
    </recommendedName>
</protein>
<feature type="active site" description="Nucleophile" evidence="6">
    <location>
        <position position="133"/>
    </location>
</feature>